<evidence type="ECO:0000313" key="3">
    <source>
        <dbReference type="EMBL" id="MFH4983512.1"/>
    </source>
</evidence>
<keyword evidence="4" id="KW-1185">Reference proteome</keyword>
<dbReference type="InterPro" id="IPR036734">
    <property type="entry name" value="Neur_chan_lig-bd_sf"/>
</dbReference>
<gene>
    <name evidence="3" type="ORF">AB6A40_010221</name>
</gene>
<dbReference type="EMBL" id="JBGFUD010012607">
    <property type="protein sequence ID" value="MFH4983512.1"/>
    <property type="molecule type" value="Genomic_DNA"/>
</dbReference>
<organism evidence="3 4">
    <name type="scientific">Gnathostoma spinigerum</name>
    <dbReference type="NCBI Taxonomy" id="75299"/>
    <lineage>
        <taxon>Eukaryota</taxon>
        <taxon>Metazoa</taxon>
        <taxon>Ecdysozoa</taxon>
        <taxon>Nematoda</taxon>
        <taxon>Chromadorea</taxon>
        <taxon>Rhabditida</taxon>
        <taxon>Spirurina</taxon>
        <taxon>Gnathostomatomorpha</taxon>
        <taxon>Gnathostomatoidea</taxon>
        <taxon>Gnathostomatidae</taxon>
        <taxon>Gnathostoma</taxon>
    </lineage>
</organism>
<name>A0ABD6F2B3_9BILA</name>
<dbReference type="Pfam" id="PF02931">
    <property type="entry name" value="Neur_chan_LBD"/>
    <property type="match status" value="1"/>
</dbReference>
<dbReference type="InterPro" id="IPR006202">
    <property type="entry name" value="Neur_chan_lig-bd"/>
</dbReference>
<evidence type="ECO:0000259" key="2">
    <source>
        <dbReference type="Pfam" id="PF02931"/>
    </source>
</evidence>
<feature type="domain" description="Neurotransmitter-gated ion-channel ligand-binding" evidence="2">
    <location>
        <begin position="81"/>
        <end position="142"/>
    </location>
</feature>
<dbReference type="AlphaFoldDB" id="A0ABD6F2B3"/>
<evidence type="ECO:0000313" key="4">
    <source>
        <dbReference type="Proteomes" id="UP001608902"/>
    </source>
</evidence>
<feature type="signal peptide" evidence="1">
    <location>
        <begin position="1"/>
        <end position="20"/>
    </location>
</feature>
<protein>
    <recommendedName>
        <fullName evidence="2">Neurotransmitter-gated ion-channel ligand-binding domain-containing protein</fullName>
    </recommendedName>
</protein>
<dbReference type="SUPFAM" id="SSF63712">
    <property type="entry name" value="Nicotinic receptor ligand binding domain-like"/>
    <property type="match status" value="1"/>
</dbReference>
<sequence>MPINNTYSVSILIFLSHASAELSAECEKCDLRSSYCKHYESGNVECECRSGFSKGHDGRCYAGLPASSDACVLGHAEKVATRILTELLKKYDRNLVPKMAGVDVDVEVLIQKISEISELYSSSKMDIFLSQIWHDPGLSFQVTVHLITSWLDTV</sequence>
<dbReference type="Proteomes" id="UP001608902">
    <property type="component" value="Unassembled WGS sequence"/>
</dbReference>
<keyword evidence="1" id="KW-0732">Signal</keyword>
<proteinExistence type="predicted"/>
<accession>A0ABD6F2B3</accession>
<reference evidence="3 4" key="1">
    <citation type="submission" date="2024-08" db="EMBL/GenBank/DDBJ databases">
        <title>Gnathostoma spinigerum genome.</title>
        <authorList>
            <person name="Gonzalez-Bertolin B."/>
            <person name="Monzon S."/>
            <person name="Zaballos A."/>
            <person name="Jimenez P."/>
            <person name="Dekumyoy P."/>
            <person name="Varona S."/>
            <person name="Cuesta I."/>
            <person name="Sumanam S."/>
            <person name="Adisakwattana P."/>
            <person name="Gasser R.B."/>
            <person name="Hernandez-Gonzalez A."/>
            <person name="Young N.D."/>
            <person name="Perteguer M.J."/>
        </authorList>
    </citation>
    <scope>NUCLEOTIDE SEQUENCE [LARGE SCALE GENOMIC DNA]</scope>
    <source>
        <strain evidence="3">AL3</strain>
        <tissue evidence="3">Liver</tissue>
    </source>
</reference>
<comment type="caution">
    <text evidence="3">The sequence shown here is derived from an EMBL/GenBank/DDBJ whole genome shotgun (WGS) entry which is preliminary data.</text>
</comment>
<dbReference type="Gene3D" id="2.70.170.10">
    <property type="entry name" value="Neurotransmitter-gated ion-channel ligand-binding domain"/>
    <property type="match status" value="1"/>
</dbReference>
<feature type="chain" id="PRO_5044848352" description="Neurotransmitter-gated ion-channel ligand-binding domain-containing protein" evidence="1">
    <location>
        <begin position="21"/>
        <end position="154"/>
    </location>
</feature>
<evidence type="ECO:0000256" key="1">
    <source>
        <dbReference type="SAM" id="SignalP"/>
    </source>
</evidence>